<feature type="domain" description="MMS19 N-terminal" evidence="7">
    <location>
        <begin position="40"/>
        <end position="305"/>
    </location>
</feature>
<evidence type="ECO:0000256" key="5">
    <source>
        <dbReference type="RuleBase" id="RU367072"/>
    </source>
</evidence>
<feature type="domain" description="MMS19 C-terminal" evidence="6">
    <location>
        <begin position="555"/>
        <end position="994"/>
    </location>
</feature>
<evidence type="ECO:0000259" key="7">
    <source>
        <dbReference type="Pfam" id="PF14500"/>
    </source>
</evidence>
<dbReference type="SUPFAM" id="SSF48371">
    <property type="entry name" value="ARM repeat"/>
    <property type="match status" value="1"/>
</dbReference>
<evidence type="ECO:0000256" key="4">
    <source>
        <dbReference type="ARBA" id="ARBA00023242"/>
    </source>
</evidence>
<comment type="similarity">
    <text evidence="2 5">Belongs to the MET18/MMS19 family.</text>
</comment>
<evidence type="ECO:0000256" key="3">
    <source>
        <dbReference type="ARBA" id="ARBA00022737"/>
    </source>
</evidence>
<name>A0ABQ8GLK5_9PEZI</name>
<dbReference type="InterPro" id="IPR039920">
    <property type="entry name" value="MMS19"/>
</dbReference>
<evidence type="ECO:0000313" key="9">
    <source>
        <dbReference type="Proteomes" id="UP000774617"/>
    </source>
</evidence>
<dbReference type="PANTHER" id="PTHR12891">
    <property type="entry name" value="DNA REPAIR/TRANSCRIPTION PROTEIN MET18/MMS19"/>
    <property type="match status" value="1"/>
</dbReference>
<keyword evidence="9" id="KW-1185">Reference proteome</keyword>
<protein>
    <recommendedName>
        <fullName evidence="5">MMS19 nucleotide excision repair protein</fullName>
    </recommendedName>
</protein>
<evidence type="ECO:0000256" key="2">
    <source>
        <dbReference type="ARBA" id="ARBA00009340"/>
    </source>
</evidence>
<comment type="function">
    <text evidence="5">Key component of the cytosolic iron-sulfur protein assembly (CIA) complex, a multiprotein complex that mediates the incorporation of iron-sulfur cluster into apoproteins specifically involved in DNA metabolism and genomic integrity. In the CIA complex, MMS19 acts as an adapter between early-acting CIA components and a subset of cellular target iron-sulfur proteins.</text>
</comment>
<dbReference type="PANTHER" id="PTHR12891:SF0">
    <property type="entry name" value="MMS19 NUCLEOTIDE EXCISION REPAIR PROTEIN HOMOLOG"/>
    <property type="match status" value="1"/>
</dbReference>
<evidence type="ECO:0000313" key="8">
    <source>
        <dbReference type="EMBL" id="KAH7060525.1"/>
    </source>
</evidence>
<keyword evidence="5" id="KW-0234">DNA repair</keyword>
<keyword evidence="3" id="KW-0677">Repeat</keyword>
<reference evidence="8 9" key="1">
    <citation type="journal article" date="2021" name="Nat. Commun.">
        <title>Genetic determinants of endophytism in the Arabidopsis root mycobiome.</title>
        <authorList>
            <person name="Mesny F."/>
            <person name="Miyauchi S."/>
            <person name="Thiergart T."/>
            <person name="Pickel B."/>
            <person name="Atanasova L."/>
            <person name="Karlsson M."/>
            <person name="Huettel B."/>
            <person name="Barry K.W."/>
            <person name="Haridas S."/>
            <person name="Chen C."/>
            <person name="Bauer D."/>
            <person name="Andreopoulos W."/>
            <person name="Pangilinan J."/>
            <person name="LaButti K."/>
            <person name="Riley R."/>
            <person name="Lipzen A."/>
            <person name="Clum A."/>
            <person name="Drula E."/>
            <person name="Henrissat B."/>
            <person name="Kohler A."/>
            <person name="Grigoriev I.V."/>
            <person name="Martin F.M."/>
            <person name="Hacquard S."/>
        </authorList>
    </citation>
    <scope>NUCLEOTIDE SEQUENCE [LARGE SCALE GENOMIC DNA]</scope>
    <source>
        <strain evidence="8 9">MPI-SDFR-AT-0080</strain>
    </source>
</reference>
<dbReference type="InterPro" id="IPR029240">
    <property type="entry name" value="MMS19_N"/>
</dbReference>
<dbReference type="Pfam" id="PF12460">
    <property type="entry name" value="MMS19_C"/>
    <property type="match status" value="1"/>
</dbReference>
<evidence type="ECO:0000259" key="6">
    <source>
        <dbReference type="Pfam" id="PF12460"/>
    </source>
</evidence>
<sequence>MSDVQLYLFEFSRNKDEAARIAAQTAERLESRKLKLLELIESLGEFLNSDDGPTRSKAMAYLADVLSATPPKVFTRQHRNLLCDFILSRIADDNEGIGSSAKALMALEERGAWEKERAATILSSLVDNTHPLRQFKLQSERYSVLRLIDMLMAKYREAVQSVHEAQPDFLSRFISYFDGEKDPRNLMVVFSILKVPMTEWNIGADAQDLFDAVFNYFPITFRPPPEDPYGITAQHLKDRLRECIASTADFAPYSFPALLDKLDSTSINTKRDVLQTLTACIHEYGPRTVSLYAVTLWDALKFEILSAQEEDLAEEALKGLAEIARQLSQNTAGSLNAYIKPITKECNEHLEDAPTKQSASSGRILHAISKVSPEVEDLVLSAVLPNIFTLYQTGDTMAKRRGLIEVLVELLRADIAVHGEWRLVDSEVVHPGPRTPDSGLLRFRDQALEIMSNGLATAPIKEVSFRLAALNGLLQLTKARLVLNDDDIAKVISVFDDIVISEESYGKDEVKAAAVAGLVEIAHQKPQLVIDKAFPAFMAELPDKDIEGSDSYVLVLEAFAKLATEEQTFPTVVLRLKNKCNAAIQQGASEKYIIALLSAKLFAFSQGAAKLEGTADSCPYYDDIILSLLSEVSSPEASPFNNEIALDIIGRLLNTILRQQNSAFQKDKVAPETYTLHSGESLESVPPFSTATFQERRKRIVLSTHILAALRRDATPIPDTMELLTALMNFAALEDLSPRVRLATNSQISLVVNKFIPSSELKDAMTSIFFEPQQLLSTEKLDETTIRVIFAIIKGLVLRNAPILNTVLPSLLDLLKDPKHGLTVARGFASILAPDDILTKENHCTISGLHKQKTFNLLVPAIASSFRSADPATKTNYLIGLSGILRWVPYAVIEPELPQLTPLLLQCLDLQQSQAPPGQQEQFDNVKRATVDTLIAVLSHEPKTLEEHAASLITRLLNTATADSAKSKAVPVTSSATNSPALRAVALKCLGLIPERLRGEVLLPFKRQVVKKLTAALDDSKRAVRLEAVKCRGAWLGMDEVDEDDE</sequence>
<keyword evidence="5" id="KW-0227">DNA damage</keyword>
<proteinExistence type="inferred from homology"/>
<comment type="caution">
    <text evidence="8">The sequence shown here is derived from an EMBL/GenBank/DDBJ whole genome shotgun (WGS) entry which is preliminary data.</text>
</comment>
<comment type="subcellular location">
    <subcellularLocation>
        <location evidence="1 5">Nucleus</location>
    </subcellularLocation>
</comment>
<dbReference type="PROSITE" id="PS50007">
    <property type="entry name" value="PIPLC_X_DOMAIN"/>
    <property type="match status" value="1"/>
</dbReference>
<keyword evidence="4 5" id="KW-0539">Nucleus</keyword>
<dbReference type="InterPro" id="IPR011989">
    <property type="entry name" value="ARM-like"/>
</dbReference>
<gene>
    <name evidence="8" type="ORF">B0J12DRAFT_725283</name>
</gene>
<dbReference type="InterPro" id="IPR016024">
    <property type="entry name" value="ARM-type_fold"/>
</dbReference>
<dbReference type="Gene3D" id="1.25.10.10">
    <property type="entry name" value="Leucine-rich Repeat Variant"/>
    <property type="match status" value="2"/>
</dbReference>
<dbReference type="Proteomes" id="UP000774617">
    <property type="component" value="Unassembled WGS sequence"/>
</dbReference>
<evidence type="ECO:0000256" key="1">
    <source>
        <dbReference type="ARBA" id="ARBA00004123"/>
    </source>
</evidence>
<dbReference type="EMBL" id="JAGTJR010000005">
    <property type="protein sequence ID" value="KAH7060525.1"/>
    <property type="molecule type" value="Genomic_DNA"/>
</dbReference>
<organism evidence="8 9">
    <name type="scientific">Macrophomina phaseolina</name>
    <dbReference type="NCBI Taxonomy" id="35725"/>
    <lineage>
        <taxon>Eukaryota</taxon>
        <taxon>Fungi</taxon>
        <taxon>Dikarya</taxon>
        <taxon>Ascomycota</taxon>
        <taxon>Pezizomycotina</taxon>
        <taxon>Dothideomycetes</taxon>
        <taxon>Dothideomycetes incertae sedis</taxon>
        <taxon>Botryosphaeriales</taxon>
        <taxon>Botryosphaeriaceae</taxon>
        <taxon>Macrophomina</taxon>
    </lineage>
</organism>
<accession>A0ABQ8GLK5</accession>
<dbReference type="Pfam" id="PF14500">
    <property type="entry name" value="MMS19_N"/>
    <property type="match status" value="1"/>
</dbReference>
<dbReference type="InterPro" id="IPR024687">
    <property type="entry name" value="MMS19_C"/>
</dbReference>